<evidence type="ECO:0000259" key="5">
    <source>
        <dbReference type="PROSITE" id="PS50977"/>
    </source>
</evidence>
<dbReference type="PANTHER" id="PTHR47506">
    <property type="entry name" value="TRANSCRIPTIONAL REGULATORY PROTEIN"/>
    <property type="match status" value="1"/>
</dbReference>
<protein>
    <submittedName>
        <fullName evidence="6">TetR/AcrR family transcriptional regulator</fullName>
    </submittedName>
</protein>
<evidence type="ECO:0000256" key="1">
    <source>
        <dbReference type="ARBA" id="ARBA00023015"/>
    </source>
</evidence>
<dbReference type="PROSITE" id="PS50977">
    <property type="entry name" value="HTH_TETR_2"/>
    <property type="match status" value="1"/>
</dbReference>
<accession>A0A7S9LTP5</accession>
<feature type="DNA-binding region" description="H-T-H motif" evidence="4">
    <location>
        <begin position="29"/>
        <end position="48"/>
    </location>
</feature>
<dbReference type="GO" id="GO:0003677">
    <property type="term" value="F:DNA binding"/>
    <property type="evidence" value="ECO:0007669"/>
    <property type="project" value="UniProtKB-UniRule"/>
</dbReference>
<dbReference type="Proteomes" id="UP000594800">
    <property type="component" value="Chromosome"/>
</dbReference>
<dbReference type="Gene3D" id="1.10.10.60">
    <property type="entry name" value="Homeodomain-like"/>
    <property type="match status" value="1"/>
</dbReference>
<dbReference type="PANTHER" id="PTHR47506:SF1">
    <property type="entry name" value="HTH-TYPE TRANSCRIPTIONAL REGULATOR YJDC"/>
    <property type="match status" value="1"/>
</dbReference>
<dbReference type="Pfam" id="PF16925">
    <property type="entry name" value="TetR_C_13"/>
    <property type="match status" value="1"/>
</dbReference>
<dbReference type="AlphaFoldDB" id="A0A7S9LTP5"/>
<dbReference type="EMBL" id="CP064942">
    <property type="protein sequence ID" value="QPH54956.1"/>
    <property type="molecule type" value="Genomic_DNA"/>
</dbReference>
<evidence type="ECO:0000313" key="7">
    <source>
        <dbReference type="Proteomes" id="UP000594800"/>
    </source>
</evidence>
<dbReference type="Gene3D" id="1.10.357.10">
    <property type="entry name" value="Tetracycline Repressor, domain 2"/>
    <property type="match status" value="1"/>
</dbReference>
<proteinExistence type="predicted"/>
<dbReference type="RefSeq" id="WP_196104156.1">
    <property type="nucleotide sequence ID" value="NZ_CP064942.1"/>
</dbReference>
<dbReference type="KEGG" id="poz:I0K15_04115"/>
<dbReference type="InterPro" id="IPR036271">
    <property type="entry name" value="Tet_transcr_reg_TetR-rel_C_sf"/>
</dbReference>
<gene>
    <name evidence="6" type="ORF">I0K15_04115</name>
</gene>
<feature type="domain" description="HTH tetR-type" evidence="5">
    <location>
        <begin position="6"/>
        <end position="66"/>
    </location>
</feature>
<evidence type="ECO:0000256" key="4">
    <source>
        <dbReference type="PROSITE-ProRule" id="PRU00335"/>
    </source>
</evidence>
<dbReference type="InterPro" id="IPR001647">
    <property type="entry name" value="HTH_TetR"/>
</dbReference>
<keyword evidence="7" id="KW-1185">Reference proteome</keyword>
<name>A0A7S9LTP5_9RHOB</name>
<evidence type="ECO:0000256" key="2">
    <source>
        <dbReference type="ARBA" id="ARBA00023125"/>
    </source>
</evidence>
<evidence type="ECO:0000256" key="3">
    <source>
        <dbReference type="ARBA" id="ARBA00023163"/>
    </source>
</evidence>
<dbReference type="SUPFAM" id="SSF46689">
    <property type="entry name" value="Homeodomain-like"/>
    <property type="match status" value="1"/>
</dbReference>
<keyword evidence="1" id="KW-0805">Transcription regulation</keyword>
<dbReference type="Pfam" id="PF00440">
    <property type="entry name" value="TetR_N"/>
    <property type="match status" value="1"/>
</dbReference>
<evidence type="ECO:0000313" key="6">
    <source>
        <dbReference type="EMBL" id="QPH54956.1"/>
    </source>
</evidence>
<dbReference type="InterPro" id="IPR009057">
    <property type="entry name" value="Homeodomain-like_sf"/>
</dbReference>
<sequence length="194" mass="21107">MPRKKVFDEGEVLDAAMRVFWTEGWHGATVPALRAATGLSSSSLYNAFGDKAGLYHEAMDRYGAVFGARLRESLEDPDIRIALTGFFDRFLDQLEDPQIPPGCMTAQACFDLGGNDAPQVDDARAALERPRAALEARIAKAVEDGALRKGTDAAALADLYVVLLRGAAATHRATGDTRWARNAFRQVMDQLPIP</sequence>
<dbReference type="InterPro" id="IPR011075">
    <property type="entry name" value="TetR_C"/>
</dbReference>
<keyword evidence="2 4" id="KW-0238">DNA-binding</keyword>
<dbReference type="SUPFAM" id="SSF48498">
    <property type="entry name" value="Tetracyclin repressor-like, C-terminal domain"/>
    <property type="match status" value="1"/>
</dbReference>
<keyword evidence="3" id="KW-0804">Transcription</keyword>
<reference evidence="6 7" key="1">
    <citation type="submission" date="2020-11" db="EMBL/GenBank/DDBJ databases">
        <title>Description of Pontivivens ytuae sp. nov. isolated from deep sea sediment of Mariana Trench.</title>
        <authorList>
            <person name="Wang Z."/>
            <person name="Sun Q.-L."/>
            <person name="Xu X.-D."/>
            <person name="Tang Y.-Z."/>
            <person name="Zhang J."/>
        </authorList>
    </citation>
    <scope>NUCLEOTIDE SEQUENCE [LARGE SCALE GENOMIC DNA]</scope>
    <source>
        <strain evidence="6 7">MT2928</strain>
    </source>
</reference>
<organism evidence="6 7">
    <name type="scientific">Pontivivens ytuae</name>
    <dbReference type="NCBI Taxonomy" id="2789856"/>
    <lineage>
        <taxon>Bacteria</taxon>
        <taxon>Pseudomonadati</taxon>
        <taxon>Pseudomonadota</taxon>
        <taxon>Alphaproteobacteria</taxon>
        <taxon>Rhodobacterales</taxon>
        <taxon>Paracoccaceae</taxon>
        <taxon>Pontivivens</taxon>
    </lineage>
</organism>